<evidence type="ECO:0000313" key="6">
    <source>
        <dbReference type="Proteomes" id="UP001314263"/>
    </source>
</evidence>
<dbReference type="PROSITE" id="PS50089">
    <property type="entry name" value="ZF_RING_2"/>
    <property type="match status" value="1"/>
</dbReference>
<dbReference type="InterPro" id="IPR007527">
    <property type="entry name" value="Znf_SWIM"/>
</dbReference>
<evidence type="ECO:0000313" key="5">
    <source>
        <dbReference type="EMBL" id="CAK0735538.1"/>
    </source>
</evidence>
<dbReference type="GO" id="GO:0061630">
    <property type="term" value="F:ubiquitin protein ligase activity"/>
    <property type="evidence" value="ECO:0007669"/>
    <property type="project" value="InterPro"/>
</dbReference>
<feature type="domain" description="SWIM-type" evidence="4">
    <location>
        <begin position="110"/>
        <end position="142"/>
    </location>
</feature>
<accession>A0AAV1HT56</accession>
<dbReference type="EMBL" id="CAUYUE010000001">
    <property type="protein sequence ID" value="CAK0735538.1"/>
    <property type="molecule type" value="Genomic_DNA"/>
</dbReference>
<dbReference type="AlphaFoldDB" id="A0AAV1HT56"/>
<reference evidence="5 6" key="1">
    <citation type="submission" date="2023-10" db="EMBL/GenBank/DDBJ databases">
        <authorList>
            <person name="Maclean D."/>
            <person name="Macfadyen A."/>
        </authorList>
    </citation>
    <scope>NUCLEOTIDE SEQUENCE [LARGE SCALE GENOMIC DNA]</scope>
</reference>
<protein>
    <submittedName>
        <fullName evidence="5">Uncharacterized protein</fullName>
    </submittedName>
</protein>
<comment type="caution">
    <text evidence="5">The sequence shown here is derived from an EMBL/GenBank/DDBJ whole genome shotgun (WGS) entry which is preliminary data.</text>
</comment>
<name>A0AAV1HT56_9CHLO</name>
<evidence type="ECO:0000259" key="4">
    <source>
        <dbReference type="PROSITE" id="PS50966"/>
    </source>
</evidence>
<dbReference type="Pfam" id="PF04434">
    <property type="entry name" value="SWIM"/>
    <property type="match status" value="1"/>
</dbReference>
<dbReference type="Proteomes" id="UP001314263">
    <property type="component" value="Unassembled WGS sequence"/>
</dbReference>
<dbReference type="PANTHER" id="PTHR21540:SF0">
    <property type="entry name" value="PHD FAMILY PROTEIN"/>
    <property type="match status" value="1"/>
</dbReference>
<keyword evidence="1" id="KW-0862">Zinc</keyword>
<feature type="region of interest" description="Disordered" evidence="2">
    <location>
        <begin position="1"/>
        <end position="51"/>
    </location>
</feature>
<gene>
    <name evidence="5" type="ORF">CVIRNUC_000597</name>
</gene>
<dbReference type="PANTHER" id="PTHR21540">
    <property type="entry name" value="RING FINGER AND SWIM DOMAIN-CONTAINING PROTEIN 2"/>
    <property type="match status" value="1"/>
</dbReference>
<evidence type="ECO:0000256" key="2">
    <source>
        <dbReference type="SAM" id="MobiDB-lite"/>
    </source>
</evidence>
<dbReference type="SUPFAM" id="SSF57850">
    <property type="entry name" value="RING/U-box"/>
    <property type="match status" value="1"/>
</dbReference>
<dbReference type="InterPro" id="IPR013083">
    <property type="entry name" value="Znf_RING/FYVE/PHD"/>
</dbReference>
<dbReference type="Gene3D" id="3.30.40.10">
    <property type="entry name" value="Zinc/RING finger domain, C3HC4 (zinc finger)"/>
    <property type="match status" value="1"/>
</dbReference>
<dbReference type="InterPro" id="IPR039903">
    <property type="entry name" value="Zswim2"/>
</dbReference>
<proteinExistence type="predicted"/>
<dbReference type="InterPro" id="IPR001841">
    <property type="entry name" value="Znf_RING"/>
</dbReference>
<keyword evidence="6" id="KW-1185">Reference proteome</keyword>
<feature type="domain" description="RING-type" evidence="3">
    <location>
        <begin position="214"/>
        <end position="267"/>
    </location>
</feature>
<sequence>MPKGQKRKQKDTDIIDLSGDDLDTGAKPKSAVKRRQKSSKGQAEKRVNAQGGTVRYSAAASQKTRERIARALPGSGHRMFLLSRKVAAPIGSEGGPVELFDVLGATGNVYQVCVGRFPKCSCPDFAKGNICKHYLYVMIRVLRLREQDPVVWQKALLLSEAEEVFNGSRSTRTEEQVLATSALVQEWKRMQGDEGAEEQAAQPCDSSKPIEGDCPICYDEMHPGGSTAETKVVACGICKNYIHESCFGEWRQQKKASKQEVTCVYCRNPWPDSGGAAGTDGEYMNLKDLSAEHRSADTSLQALYGDNARWIGFHRRSS</sequence>
<keyword evidence="1" id="KW-0479">Metal-binding</keyword>
<evidence type="ECO:0000256" key="1">
    <source>
        <dbReference type="PROSITE-ProRule" id="PRU00175"/>
    </source>
</evidence>
<dbReference type="GO" id="GO:0008270">
    <property type="term" value="F:zinc ion binding"/>
    <property type="evidence" value="ECO:0007669"/>
    <property type="project" value="UniProtKB-KW"/>
</dbReference>
<keyword evidence="1" id="KW-0863">Zinc-finger</keyword>
<organism evidence="5 6">
    <name type="scientific">Coccomyxa viridis</name>
    <dbReference type="NCBI Taxonomy" id="1274662"/>
    <lineage>
        <taxon>Eukaryota</taxon>
        <taxon>Viridiplantae</taxon>
        <taxon>Chlorophyta</taxon>
        <taxon>core chlorophytes</taxon>
        <taxon>Trebouxiophyceae</taxon>
        <taxon>Trebouxiophyceae incertae sedis</taxon>
        <taxon>Coccomyxaceae</taxon>
        <taxon>Coccomyxa</taxon>
    </lineage>
</organism>
<dbReference type="PROSITE" id="PS50966">
    <property type="entry name" value="ZF_SWIM"/>
    <property type="match status" value="1"/>
</dbReference>
<evidence type="ECO:0000259" key="3">
    <source>
        <dbReference type="PROSITE" id="PS50089"/>
    </source>
</evidence>